<evidence type="ECO:0000256" key="1">
    <source>
        <dbReference type="SAM" id="MobiDB-lite"/>
    </source>
</evidence>
<dbReference type="PANTHER" id="PTHR33361">
    <property type="entry name" value="GLR0591 PROTEIN"/>
    <property type="match status" value="1"/>
</dbReference>
<dbReference type="Pfam" id="PF05960">
    <property type="entry name" value="DUF885"/>
    <property type="match status" value="1"/>
</dbReference>
<evidence type="ECO:0000313" key="4">
    <source>
        <dbReference type="Proteomes" id="UP001523550"/>
    </source>
</evidence>
<comment type="caution">
    <text evidence="3">The sequence shown here is derived from an EMBL/GenBank/DDBJ whole genome shotgun (WGS) entry which is preliminary data.</text>
</comment>
<keyword evidence="2" id="KW-0732">Signal</keyword>
<protein>
    <submittedName>
        <fullName evidence="3">Uncharacterized protein (DUF885 family)</fullName>
    </submittedName>
</protein>
<feature type="signal peptide" evidence="2">
    <location>
        <begin position="1"/>
        <end position="24"/>
    </location>
</feature>
<dbReference type="EMBL" id="JALJYF010000002">
    <property type="protein sequence ID" value="MCP1728186.1"/>
    <property type="molecule type" value="Genomic_DNA"/>
</dbReference>
<dbReference type="RefSeq" id="WP_253449841.1">
    <property type="nucleotide sequence ID" value="NZ_JALJYF010000002.1"/>
</dbReference>
<organism evidence="3 4">
    <name type="scientific">Natronospira proteinivora</name>
    <dbReference type="NCBI Taxonomy" id="1807133"/>
    <lineage>
        <taxon>Bacteria</taxon>
        <taxon>Pseudomonadati</taxon>
        <taxon>Pseudomonadota</taxon>
        <taxon>Gammaproteobacteria</taxon>
        <taxon>Natronospirales</taxon>
        <taxon>Natronospiraceae</taxon>
        <taxon>Natronospira</taxon>
    </lineage>
</organism>
<evidence type="ECO:0000256" key="2">
    <source>
        <dbReference type="SAM" id="SignalP"/>
    </source>
</evidence>
<accession>A0ABT1GA30</accession>
<sequence>MKKRSPLLLAIALLGLLLVACEPADDQADEQTPNGEPQPQADQAEAGDALHEAFEDYFQTQLERNPLRATFQGDHRFNDRLAITISPEFREESLALEEQFLEQVRAIDPDRLDHQDRLSREIFLREREQAIEGHRFPSHLLPLNQFRNFGNTLAQLGSGEGAQPFEDAEDYHNFLGRMEDFSTWVDQAIDNMREGMERDVVQPSILMERTRDQLDAHVVDDPEESLFWRPVSELPDDMDEDEAEGIRDAYRETIREVLVPAYARLRDFVDEEYLPETLEADGMHALPEGDDWYAYMVAQTTTTDLSPAEIHQIGLDEVERIHGEMRDVMEQVGFEGSLDEFFEFTAEDEQFYVDDPEELIQAYEDLRERVDEAAKALFDLTPEAEYEIRAVEPYREQSAAGASYMRPAPDGSRPGVFYVNTYDLSARPLWAVESLFLHEAVPGHHFQIALQQEQEHLPRFRQFGGNTAFIEGWALYAEAIGPEMGMYEDPYQYFGMLNAELWRAIRLVVDTGLHYHGWSRDEVLDYMYENSAVGEARAVSEAERYMAIPSQALAYKIGQLEFQRLREEAEEALGEDFDIQSFHNMILRNGAVPLDILEQEVQRWVEEQQV</sequence>
<dbReference type="Proteomes" id="UP001523550">
    <property type="component" value="Unassembled WGS sequence"/>
</dbReference>
<feature type="region of interest" description="Disordered" evidence="1">
    <location>
        <begin position="25"/>
        <end position="46"/>
    </location>
</feature>
<gene>
    <name evidence="3" type="ORF">J2T60_002186</name>
</gene>
<dbReference type="PROSITE" id="PS51257">
    <property type="entry name" value="PROKAR_LIPOPROTEIN"/>
    <property type="match status" value="1"/>
</dbReference>
<dbReference type="PANTHER" id="PTHR33361:SF16">
    <property type="entry name" value="DUF885 DOMAIN-CONTAINING PROTEIN"/>
    <property type="match status" value="1"/>
</dbReference>
<keyword evidence="4" id="KW-1185">Reference proteome</keyword>
<proteinExistence type="predicted"/>
<feature type="compositionally biased region" description="Polar residues" evidence="1">
    <location>
        <begin position="30"/>
        <end position="41"/>
    </location>
</feature>
<evidence type="ECO:0000313" key="3">
    <source>
        <dbReference type="EMBL" id="MCP1728186.1"/>
    </source>
</evidence>
<feature type="chain" id="PRO_5045213994" evidence="2">
    <location>
        <begin position="25"/>
        <end position="610"/>
    </location>
</feature>
<dbReference type="InterPro" id="IPR010281">
    <property type="entry name" value="DUF885"/>
</dbReference>
<reference evidence="3 4" key="1">
    <citation type="submission" date="2022-03" db="EMBL/GenBank/DDBJ databases">
        <title>Genomic Encyclopedia of Type Strains, Phase III (KMG-III): the genomes of soil and plant-associated and newly described type strains.</title>
        <authorList>
            <person name="Whitman W."/>
        </authorList>
    </citation>
    <scope>NUCLEOTIDE SEQUENCE [LARGE SCALE GENOMIC DNA]</scope>
    <source>
        <strain evidence="3 4">BSker1</strain>
    </source>
</reference>
<name>A0ABT1GA30_9GAMM</name>